<accession>A0A381RZJ5</accession>
<proteinExistence type="predicted"/>
<dbReference type="SUPFAM" id="SSF50346">
    <property type="entry name" value="PRC-barrel domain"/>
    <property type="match status" value="1"/>
</dbReference>
<protein>
    <recommendedName>
        <fullName evidence="1">Ribosome maturation factor RimM PRC barrel domain-containing protein</fullName>
    </recommendedName>
</protein>
<dbReference type="EMBL" id="UINC01002494">
    <property type="protein sequence ID" value="SUZ97286.1"/>
    <property type="molecule type" value="Genomic_DNA"/>
</dbReference>
<dbReference type="Gene3D" id="2.30.30.240">
    <property type="entry name" value="PRC-barrel domain"/>
    <property type="match status" value="1"/>
</dbReference>
<dbReference type="Pfam" id="PF24986">
    <property type="entry name" value="PRC_RimM"/>
    <property type="match status" value="1"/>
</dbReference>
<feature type="domain" description="Ribosome maturation factor RimM PRC barrel" evidence="1">
    <location>
        <begin position="2"/>
        <end position="57"/>
    </location>
</feature>
<name>A0A381RZJ5_9ZZZZ</name>
<feature type="non-terminal residue" evidence="2">
    <location>
        <position position="1"/>
    </location>
</feature>
<organism evidence="2">
    <name type="scientific">marine metagenome</name>
    <dbReference type="NCBI Taxonomy" id="408172"/>
    <lineage>
        <taxon>unclassified sequences</taxon>
        <taxon>metagenomes</taxon>
        <taxon>ecological metagenomes</taxon>
    </lineage>
</organism>
<evidence type="ECO:0000259" key="1">
    <source>
        <dbReference type="Pfam" id="PF24986"/>
    </source>
</evidence>
<evidence type="ECO:0000313" key="2">
    <source>
        <dbReference type="EMBL" id="SUZ97286.1"/>
    </source>
</evidence>
<dbReference type="AlphaFoldDB" id="A0A381RZJ5"/>
<sequence>VVNAAGDDLGIVERVMETGANDVLVVRSKRERLIPYTPNTVIEVDLSTRQIQVDWELDF</sequence>
<dbReference type="InterPro" id="IPR011033">
    <property type="entry name" value="PRC_barrel-like_sf"/>
</dbReference>
<reference evidence="2" key="1">
    <citation type="submission" date="2018-05" db="EMBL/GenBank/DDBJ databases">
        <authorList>
            <person name="Lanie J.A."/>
            <person name="Ng W.-L."/>
            <person name="Kazmierczak K.M."/>
            <person name="Andrzejewski T.M."/>
            <person name="Davidsen T.M."/>
            <person name="Wayne K.J."/>
            <person name="Tettelin H."/>
            <person name="Glass J.I."/>
            <person name="Rusch D."/>
            <person name="Podicherti R."/>
            <person name="Tsui H.-C.T."/>
            <person name="Winkler M.E."/>
        </authorList>
    </citation>
    <scope>NUCLEOTIDE SEQUENCE</scope>
</reference>
<gene>
    <name evidence="2" type="ORF">METZ01_LOCUS50140</name>
</gene>
<dbReference type="InterPro" id="IPR056792">
    <property type="entry name" value="PRC_RimM"/>
</dbReference>